<dbReference type="EMBL" id="BMXB01000003">
    <property type="protein sequence ID" value="GHA34067.1"/>
    <property type="molecule type" value="Genomic_DNA"/>
</dbReference>
<dbReference type="SUPFAM" id="SSF51556">
    <property type="entry name" value="Metallo-dependent hydrolases"/>
    <property type="match status" value="1"/>
</dbReference>
<sequence length="120" mass="13805">MMHADGAGSYSEYTLILMNIYPQLYTDISIVNWIPGMEQVLESFLRQAKQMGLVNRILFGTDQMIWREAIGIAVNRINSRDFLTAEEKADIFYYNAAEFLGLEEDVIGQHHQMVREVKGN</sequence>
<organism evidence="2 3">
    <name type="scientific">Salinimicrobium marinum</name>
    <dbReference type="NCBI Taxonomy" id="680283"/>
    <lineage>
        <taxon>Bacteria</taxon>
        <taxon>Pseudomonadati</taxon>
        <taxon>Bacteroidota</taxon>
        <taxon>Flavobacteriia</taxon>
        <taxon>Flavobacteriales</taxon>
        <taxon>Flavobacteriaceae</taxon>
        <taxon>Salinimicrobium</taxon>
    </lineage>
</organism>
<comment type="caution">
    <text evidence="2">The sequence shown here is derived from an EMBL/GenBank/DDBJ whole genome shotgun (WGS) entry which is preliminary data.</text>
</comment>
<dbReference type="InterPro" id="IPR006680">
    <property type="entry name" value="Amidohydro-rel"/>
</dbReference>
<evidence type="ECO:0000313" key="3">
    <source>
        <dbReference type="Proteomes" id="UP000610456"/>
    </source>
</evidence>
<reference evidence="2" key="2">
    <citation type="submission" date="2020-09" db="EMBL/GenBank/DDBJ databases">
        <authorList>
            <person name="Sun Q."/>
            <person name="Kim S."/>
        </authorList>
    </citation>
    <scope>NUCLEOTIDE SEQUENCE</scope>
    <source>
        <strain evidence="2">KCTC 12719</strain>
    </source>
</reference>
<dbReference type="Gene3D" id="3.20.20.140">
    <property type="entry name" value="Metal-dependent hydrolases"/>
    <property type="match status" value="1"/>
</dbReference>
<dbReference type="InterPro" id="IPR032466">
    <property type="entry name" value="Metal_Hydrolase"/>
</dbReference>
<name>A0A918SC30_9FLAO</name>
<reference evidence="2" key="1">
    <citation type="journal article" date="2014" name="Int. J. Syst. Evol. Microbiol.">
        <title>Complete genome sequence of Corynebacterium casei LMG S-19264T (=DSM 44701T), isolated from a smear-ripened cheese.</title>
        <authorList>
            <consortium name="US DOE Joint Genome Institute (JGI-PGF)"/>
            <person name="Walter F."/>
            <person name="Albersmeier A."/>
            <person name="Kalinowski J."/>
            <person name="Ruckert C."/>
        </authorList>
    </citation>
    <scope>NUCLEOTIDE SEQUENCE</scope>
    <source>
        <strain evidence="2">KCTC 12719</strain>
    </source>
</reference>
<dbReference type="Pfam" id="PF04909">
    <property type="entry name" value="Amidohydro_2"/>
    <property type="match status" value="1"/>
</dbReference>
<accession>A0A918SC30</accession>
<gene>
    <name evidence="2" type="ORF">GCM10007103_14550</name>
</gene>
<dbReference type="AlphaFoldDB" id="A0A918SC30"/>
<evidence type="ECO:0000259" key="1">
    <source>
        <dbReference type="Pfam" id="PF04909"/>
    </source>
</evidence>
<keyword evidence="3" id="KW-1185">Reference proteome</keyword>
<dbReference type="Proteomes" id="UP000610456">
    <property type="component" value="Unassembled WGS sequence"/>
</dbReference>
<evidence type="ECO:0000313" key="2">
    <source>
        <dbReference type="EMBL" id="GHA34067.1"/>
    </source>
</evidence>
<proteinExistence type="predicted"/>
<feature type="domain" description="Amidohydrolase-related" evidence="1">
    <location>
        <begin position="17"/>
        <end position="102"/>
    </location>
</feature>
<dbReference type="GO" id="GO:0016787">
    <property type="term" value="F:hydrolase activity"/>
    <property type="evidence" value="ECO:0007669"/>
    <property type="project" value="InterPro"/>
</dbReference>
<protein>
    <recommendedName>
        <fullName evidence="1">Amidohydrolase-related domain-containing protein</fullName>
    </recommendedName>
</protein>